<organism evidence="4 5">
    <name type="scientific">Polarella glacialis</name>
    <name type="common">Dinoflagellate</name>
    <dbReference type="NCBI Taxonomy" id="89957"/>
    <lineage>
        <taxon>Eukaryota</taxon>
        <taxon>Sar</taxon>
        <taxon>Alveolata</taxon>
        <taxon>Dinophyceae</taxon>
        <taxon>Suessiales</taxon>
        <taxon>Suessiaceae</taxon>
        <taxon>Polarella</taxon>
    </lineage>
</organism>
<dbReference type="InterPro" id="IPR002110">
    <property type="entry name" value="Ankyrin_rpt"/>
</dbReference>
<keyword evidence="1" id="KW-0677">Repeat</keyword>
<dbReference type="PANTHER" id="PTHR24171">
    <property type="entry name" value="ANKYRIN REPEAT DOMAIN-CONTAINING PROTEIN 39-RELATED"/>
    <property type="match status" value="1"/>
</dbReference>
<dbReference type="Proteomes" id="UP000654075">
    <property type="component" value="Unassembled WGS sequence"/>
</dbReference>
<dbReference type="Pfam" id="PF12796">
    <property type="entry name" value="Ank_2"/>
    <property type="match status" value="1"/>
</dbReference>
<dbReference type="PROSITE" id="PS50088">
    <property type="entry name" value="ANK_REPEAT"/>
    <property type="match status" value="2"/>
</dbReference>
<dbReference type="PROSITE" id="PS50297">
    <property type="entry name" value="ANK_REP_REGION"/>
    <property type="match status" value="2"/>
</dbReference>
<keyword evidence="5" id="KW-1185">Reference proteome</keyword>
<keyword evidence="2 3" id="KW-0040">ANK repeat</keyword>
<comment type="caution">
    <text evidence="4">The sequence shown here is derived from an EMBL/GenBank/DDBJ whole genome shotgun (WGS) entry which is preliminary data.</text>
</comment>
<evidence type="ECO:0000256" key="2">
    <source>
        <dbReference type="ARBA" id="ARBA00023043"/>
    </source>
</evidence>
<dbReference type="EMBL" id="CAJNNV010024699">
    <property type="protein sequence ID" value="CAE8610480.1"/>
    <property type="molecule type" value="Genomic_DNA"/>
</dbReference>
<dbReference type="PRINTS" id="PR01415">
    <property type="entry name" value="ANKYRIN"/>
</dbReference>
<feature type="non-terminal residue" evidence="4">
    <location>
        <position position="1"/>
    </location>
</feature>
<dbReference type="SMART" id="SM00248">
    <property type="entry name" value="ANK"/>
    <property type="match status" value="3"/>
</dbReference>
<evidence type="ECO:0000256" key="1">
    <source>
        <dbReference type="ARBA" id="ARBA00022737"/>
    </source>
</evidence>
<dbReference type="OrthoDB" id="6431331at2759"/>
<dbReference type="AlphaFoldDB" id="A0A813FDC1"/>
<dbReference type="Gene3D" id="1.25.40.20">
    <property type="entry name" value="Ankyrin repeat-containing domain"/>
    <property type="match status" value="2"/>
</dbReference>
<evidence type="ECO:0000256" key="3">
    <source>
        <dbReference type="PROSITE-ProRule" id="PRU00023"/>
    </source>
</evidence>
<feature type="repeat" description="ANK" evidence="3">
    <location>
        <begin position="157"/>
        <end position="189"/>
    </location>
</feature>
<feature type="repeat" description="ANK" evidence="3">
    <location>
        <begin position="124"/>
        <end position="156"/>
    </location>
</feature>
<dbReference type="InterPro" id="IPR036770">
    <property type="entry name" value="Ankyrin_rpt-contain_sf"/>
</dbReference>
<sequence length="221" mass="24099">AMVDPVEVTYTSVDELKKDMGNFDPAIMCMRNTLPGKGVPAGWQLKGQSKQDLGELLSRVYKQWPGDVKLTFEAPPEKDELQGLSPRSVSGVRLANAAYTGDLDTAKQLLNSGVDADIRVKVKGNNTALNLASRGGHLEIMKLLFDSKADPNSRNDFAETPLLCAANRARGNVCRLLLDRGADVHAMDENGDNALDFLGAGNSDRKKDCREILRKAGCQRR</sequence>
<dbReference type="PANTHER" id="PTHR24171:SF9">
    <property type="entry name" value="ANKYRIN REPEAT DOMAIN-CONTAINING PROTEIN 39"/>
    <property type="match status" value="1"/>
</dbReference>
<dbReference type="SUPFAM" id="SSF48403">
    <property type="entry name" value="Ankyrin repeat"/>
    <property type="match status" value="1"/>
</dbReference>
<name>A0A813FDC1_POLGL</name>
<accession>A0A813FDC1</accession>
<gene>
    <name evidence="4" type="ORF">PGLA1383_LOCUS28300</name>
</gene>
<evidence type="ECO:0000313" key="5">
    <source>
        <dbReference type="Proteomes" id="UP000654075"/>
    </source>
</evidence>
<protein>
    <submittedName>
        <fullName evidence="4">Uncharacterized protein</fullName>
    </submittedName>
</protein>
<evidence type="ECO:0000313" key="4">
    <source>
        <dbReference type="EMBL" id="CAE8610480.1"/>
    </source>
</evidence>
<proteinExistence type="predicted"/>
<reference evidence="4" key="1">
    <citation type="submission" date="2021-02" db="EMBL/GenBank/DDBJ databases">
        <authorList>
            <person name="Dougan E. K."/>
            <person name="Rhodes N."/>
            <person name="Thang M."/>
            <person name="Chan C."/>
        </authorList>
    </citation>
    <scope>NUCLEOTIDE SEQUENCE</scope>
</reference>